<dbReference type="AlphaFoldDB" id="A0A810N2J0"/>
<dbReference type="KEGG" id="pry:Prubr_29390"/>
<keyword evidence="4" id="KW-1185">Reference proteome</keyword>
<accession>A0A810N2J0</accession>
<dbReference type="Proteomes" id="UP000680866">
    <property type="component" value="Chromosome"/>
</dbReference>
<protein>
    <recommendedName>
        <fullName evidence="5">Secreted protein</fullName>
    </recommendedName>
</protein>
<evidence type="ECO:0000256" key="2">
    <source>
        <dbReference type="SAM" id="Phobius"/>
    </source>
</evidence>
<keyword evidence="2" id="KW-0812">Transmembrane</keyword>
<evidence type="ECO:0000313" key="3">
    <source>
        <dbReference type="EMBL" id="BCJ65918.1"/>
    </source>
</evidence>
<dbReference type="EMBL" id="AP023359">
    <property type="protein sequence ID" value="BCJ65918.1"/>
    <property type="molecule type" value="Genomic_DNA"/>
</dbReference>
<organism evidence="3 4">
    <name type="scientific">Polymorphospora rubra</name>
    <dbReference type="NCBI Taxonomy" id="338584"/>
    <lineage>
        <taxon>Bacteria</taxon>
        <taxon>Bacillati</taxon>
        <taxon>Actinomycetota</taxon>
        <taxon>Actinomycetes</taxon>
        <taxon>Micromonosporales</taxon>
        <taxon>Micromonosporaceae</taxon>
        <taxon>Polymorphospora</taxon>
    </lineage>
</organism>
<evidence type="ECO:0008006" key="5">
    <source>
        <dbReference type="Google" id="ProtNLM"/>
    </source>
</evidence>
<gene>
    <name evidence="3" type="ORF">Prubr_29390</name>
</gene>
<evidence type="ECO:0000256" key="1">
    <source>
        <dbReference type="SAM" id="Coils"/>
    </source>
</evidence>
<proteinExistence type="predicted"/>
<name>A0A810N2J0_9ACTN</name>
<keyword evidence="2" id="KW-0472">Membrane</keyword>
<keyword evidence="1" id="KW-0175">Coiled coil</keyword>
<feature type="coiled-coil region" evidence="1">
    <location>
        <begin position="40"/>
        <end position="67"/>
    </location>
</feature>
<dbReference type="RefSeq" id="WP_212825681.1">
    <property type="nucleotide sequence ID" value="NZ_AP023359.1"/>
</dbReference>
<evidence type="ECO:0000313" key="4">
    <source>
        <dbReference type="Proteomes" id="UP000680866"/>
    </source>
</evidence>
<keyword evidence="2" id="KW-1133">Transmembrane helix</keyword>
<feature type="transmembrane region" description="Helical" evidence="2">
    <location>
        <begin position="12"/>
        <end position="32"/>
    </location>
</feature>
<reference evidence="3" key="1">
    <citation type="submission" date="2020-08" db="EMBL/GenBank/DDBJ databases">
        <title>Whole genome shotgun sequence of Polymorphospora rubra NBRC 101157.</title>
        <authorList>
            <person name="Komaki H."/>
            <person name="Tamura T."/>
        </authorList>
    </citation>
    <scope>NUCLEOTIDE SEQUENCE</scope>
    <source>
        <strain evidence="3">NBRC 101157</strain>
    </source>
</reference>
<sequence length="90" mass="10304">MTDTWTWPEAILVLGVLMFIFLILVAIAATVLDFRKAKIAVQQDEQLRQLVSRYEQLAERTLDAQQRTAADVSELRSRTASIEQILRTVE</sequence>